<dbReference type="Proteomes" id="UP000190648">
    <property type="component" value="Unassembled WGS sequence"/>
</dbReference>
<dbReference type="STRING" id="372326.A0A1V4JAX8"/>
<evidence type="ECO:0000259" key="1">
    <source>
        <dbReference type="Pfam" id="PF07677"/>
    </source>
</evidence>
<organism evidence="2 3">
    <name type="scientific">Patagioenas fasciata monilis</name>
    <dbReference type="NCBI Taxonomy" id="372326"/>
    <lineage>
        <taxon>Eukaryota</taxon>
        <taxon>Metazoa</taxon>
        <taxon>Chordata</taxon>
        <taxon>Craniata</taxon>
        <taxon>Vertebrata</taxon>
        <taxon>Euteleostomi</taxon>
        <taxon>Archelosauria</taxon>
        <taxon>Archosauria</taxon>
        <taxon>Dinosauria</taxon>
        <taxon>Saurischia</taxon>
        <taxon>Theropoda</taxon>
        <taxon>Coelurosauria</taxon>
        <taxon>Aves</taxon>
        <taxon>Neognathae</taxon>
        <taxon>Neoaves</taxon>
        <taxon>Columbimorphae</taxon>
        <taxon>Columbiformes</taxon>
        <taxon>Columbidae</taxon>
        <taxon>Patagioenas</taxon>
    </lineage>
</organism>
<dbReference type="OrthoDB" id="9998011at2759"/>
<keyword evidence="3" id="KW-1185">Reference proteome</keyword>
<sequence length="70" mass="7987">MLSGFIPIKSSVRKLERDPVIERTELSTNHILVYLEKVSIHLGQGWDRNTGTGTFGHISKKIWDSKVPRI</sequence>
<name>A0A1V4JAX8_PATFA</name>
<dbReference type="EMBL" id="LSYS01008075">
    <property type="protein sequence ID" value="OPJ69230.1"/>
    <property type="molecule type" value="Genomic_DNA"/>
</dbReference>
<dbReference type="SUPFAM" id="SSF49410">
    <property type="entry name" value="Alpha-macroglobulin receptor domain"/>
    <property type="match status" value="1"/>
</dbReference>
<proteinExistence type="predicted"/>
<gene>
    <name evidence="2" type="ORF">AV530_012332</name>
</gene>
<protein>
    <recommendedName>
        <fullName evidence="1">Alpha-macroglobulin receptor-binding domain-containing protein</fullName>
    </recommendedName>
</protein>
<evidence type="ECO:0000313" key="2">
    <source>
        <dbReference type="EMBL" id="OPJ69230.1"/>
    </source>
</evidence>
<dbReference type="Pfam" id="PF07677">
    <property type="entry name" value="A2M_recep"/>
    <property type="match status" value="1"/>
</dbReference>
<evidence type="ECO:0000313" key="3">
    <source>
        <dbReference type="Proteomes" id="UP000190648"/>
    </source>
</evidence>
<accession>A0A1V4JAX8</accession>
<dbReference type="GO" id="GO:0005576">
    <property type="term" value="C:extracellular region"/>
    <property type="evidence" value="ECO:0007669"/>
    <property type="project" value="InterPro"/>
</dbReference>
<dbReference type="InterPro" id="IPR036595">
    <property type="entry name" value="A-macroglobulin_rcpt-bd_sf"/>
</dbReference>
<dbReference type="InterPro" id="IPR009048">
    <property type="entry name" value="A-macroglobulin_rcpt-bd"/>
</dbReference>
<comment type="caution">
    <text evidence="2">The sequence shown here is derived from an EMBL/GenBank/DDBJ whole genome shotgun (WGS) entry which is preliminary data.</text>
</comment>
<dbReference type="Gene3D" id="2.60.40.690">
    <property type="entry name" value="Alpha-macroglobulin, receptor-binding domain"/>
    <property type="match status" value="1"/>
</dbReference>
<dbReference type="AlphaFoldDB" id="A0A1V4JAX8"/>
<reference evidence="2 3" key="1">
    <citation type="submission" date="2016-02" db="EMBL/GenBank/DDBJ databases">
        <title>Band-tailed pigeon sequencing and assembly.</title>
        <authorList>
            <person name="Soares A.E."/>
            <person name="Novak B.J."/>
            <person name="Rice E.S."/>
            <person name="O'Connell B."/>
            <person name="Chang D."/>
            <person name="Weber S."/>
            <person name="Shapiro B."/>
        </authorList>
    </citation>
    <scope>NUCLEOTIDE SEQUENCE [LARGE SCALE GENOMIC DNA]</scope>
    <source>
        <strain evidence="2">BTP2013</strain>
        <tissue evidence="2">Blood</tissue>
    </source>
</reference>
<feature type="domain" description="Alpha-macroglobulin receptor-binding" evidence="1">
    <location>
        <begin position="1"/>
        <end position="39"/>
    </location>
</feature>